<dbReference type="PANTHER" id="PTHR43737:SF1">
    <property type="entry name" value="DUF1501 DOMAIN-CONTAINING PROTEIN"/>
    <property type="match status" value="1"/>
</dbReference>
<reference evidence="1 2" key="1">
    <citation type="submission" date="2019-02" db="EMBL/GenBank/DDBJ databases">
        <title>Deep-cultivation of Planctomycetes and their phenomic and genomic characterization uncovers novel biology.</title>
        <authorList>
            <person name="Wiegand S."/>
            <person name="Jogler M."/>
            <person name="Boedeker C."/>
            <person name="Pinto D."/>
            <person name="Vollmers J."/>
            <person name="Rivas-Marin E."/>
            <person name="Kohn T."/>
            <person name="Peeters S.H."/>
            <person name="Heuer A."/>
            <person name="Rast P."/>
            <person name="Oberbeckmann S."/>
            <person name="Bunk B."/>
            <person name="Jeske O."/>
            <person name="Meyerdierks A."/>
            <person name="Storesund J.E."/>
            <person name="Kallscheuer N."/>
            <person name="Luecker S."/>
            <person name="Lage O.M."/>
            <person name="Pohl T."/>
            <person name="Merkel B.J."/>
            <person name="Hornburger P."/>
            <person name="Mueller R.-W."/>
            <person name="Bruemmer F."/>
            <person name="Labrenz M."/>
            <person name="Spormann A.M."/>
            <person name="Op den Camp H."/>
            <person name="Overmann J."/>
            <person name="Amann R."/>
            <person name="Jetten M.S.M."/>
            <person name="Mascher T."/>
            <person name="Medema M.H."/>
            <person name="Devos D.P."/>
            <person name="Kaster A.-K."/>
            <person name="Ovreas L."/>
            <person name="Rohde M."/>
            <person name="Galperin M.Y."/>
            <person name="Jogler C."/>
        </authorList>
    </citation>
    <scope>NUCLEOTIDE SEQUENCE [LARGE SCALE GENOMIC DNA]</scope>
    <source>
        <strain evidence="1 2">Mal52</strain>
    </source>
</reference>
<dbReference type="Proteomes" id="UP000319383">
    <property type="component" value="Chromosome"/>
</dbReference>
<dbReference type="KEGG" id="sdyn:Mal52_17790"/>
<proteinExistence type="predicted"/>
<dbReference type="InterPro" id="IPR019546">
    <property type="entry name" value="TAT_signal_bac_arc"/>
</dbReference>
<name>A0A517ZLG7_9PLAN</name>
<sequence>MNLFHHQSVNVSRHGFSRRGFLQTLSAGAVAAGALNFRDVMSLQAEELRKQGMSMILLWMAGGPSHLETFDPKPEAENGGPTEAIDTTVPGIQIANGWEKTATMMQDIALIRSMTNKEGNHRRATYQMHTGYVPSGSVKHPALGSNIAREIGNLDAALPSFVTVGGGRNDNTGAGFLGVDYEPFAVNTAGEMPQNVTSTVPHPRYNKRLGLMKRLEGEFAGRGGATNVADHGTVYGKASKLVLSPDVEVFDLESESNEIRAAYGNSNFGRGCLLARRLVETGVTFVEVRHGGWDTHKDNFERVKKNASDVDPGFATLIHDLKQRGMLDKTLVVWAGEFGRTPKINANTGRDHYPRAFNAAIAGGGIKGGQVIGKTSDDGSTVEETPVTVPDLLQTVCRSLNVESDKENMSPLGRPMKIVDGGKPVEQLFA</sequence>
<protein>
    <recommendedName>
        <fullName evidence="3">DUF1501 domain-containing protein</fullName>
    </recommendedName>
</protein>
<dbReference type="SUPFAM" id="SSF53649">
    <property type="entry name" value="Alkaline phosphatase-like"/>
    <property type="match status" value="1"/>
</dbReference>
<evidence type="ECO:0000313" key="1">
    <source>
        <dbReference type="EMBL" id="QDU43307.1"/>
    </source>
</evidence>
<dbReference type="NCBIfam" id="TIGR01409">
    <property type="entry name" value="TAT_signal_seq"/>
    <property type="match status" value="1"/>
</dbReference>
<evidence type="ECO:0000313" key="2">
    <source>
        <dbReference type="Proteomes" id="UP000319383"/>
    </source>
</evidence>
<dbReference type="OrthoDB" id="127333at2"/>
<organism evidence="1 2">
    <name type="scientific">Symmachiella dynata</name>
    <dbReference type="NCBI Taxonomy" id="2527995"/>
    <lineage>
        <taxon>Bacteria</taxon>
        <taxon>Pseudomonadati</taxon>
        <taxon>Planctomycetota</taxon>
        <taxon>Planctomycetia</taxon>
        <taxon>Planctomycetales</taxon>
        <taxon>Planctomycetaceae</taxon>
        <taxon>Symmachiella</taxon>
    </lineage>
</organism>
<dbReference type="RefSeq" id="WP_145375429.1">
    <property type="nucleotide sequence ID" value="NZ_CAXBED010000028.1"/>
</dbReference>
<dbReference type="PROSITE" id="PS51318">
    <property type="entry name" value="TAT"/>
    <property type="match status" value="1"/>
</dbReference>
<dbReference type="InterPro" id="IPR017850">
    <property type="entry name" value="Alkaline_phosphatase_core_sf"/>
</dbReference>
<dbReference type="AlphaFoldDB" id="A0A517ZLG7"/>
<dbReference type="InterPro" id="IPR006311">
    <property type="entry name" value="TAT_signal"/>
</dbReference>
<dbReference type="Gene3D" id="3.40.720.10">
    <property type="entry name" value="Alkaline Phosphatase, subunit A"/>
    <property type="match status" value="1"/>
</dbReference>
<accession>A0A517ZLG7</accession>
<dbReference type="InterPro" id="IPR010869">
    <property type="entry name" value="DUF1501"/>
</dbReference>
<keyword evidence="2" id="KW-1185">Reference proteome</keyword>
<evidence type="ECO:0008006" key="3">
    <source>
        <dbReference type="Google" id="ProtNLM"/>
    </source>
</evidence>
<dbReference type="PANTHER" id="PTHR43737">
    <property type="entry name" value="BLL7424 PROTEIN"/>
    <property type="match status" value="1"/>
</dbReference>
<gene>
    <name evidence="1" type="ORF">Mal52_17790</name>
</gene>
<dbReference type="Pfam" id="PF07394">
    <property type="entry name" value="DUF1501"/>
    <property type="match status" value="1"/>
</dbReference>
<dbReference type="EMBL" id="CP036276">
    <property type="protein sequence ID" value="QDU43307.1"/>
    <property type="molecule type" value="Genomic_DNA"/>
</dbReference>